<organism evidence="3 5">
    <name type="scientific">Cercospora beticola</name>
    <name type="common">Sugarbeet leaf spot fungus</name>
    <dbReference type="NCBI Taxonomy" id="122368"/>
    <lineage>
        <taxon>Eukaryota</taxon>
        <taxon>Fungi</taxon>
        <taxon>Dikarya</taxon>
        <taxon>Ascomycota</taxon>
        <taxon>Pezizomycotina</taxon>
        <taxon>Dothideomycetes</taxon>
        <taxon>Dothideomycetidae</taxon>
        <taxon>Mycosphaerellales</taxon>
        <taxon>Mycosphaerellaceae</taxon>
        <taxon>Cercospora</taxon>
    </lineage>
</organism>
<dbReference type="EMBL" id="CP134188">
    <property type="protein sequence ID" value="WPB03541.1"/>
    <property type="molecule type" value="Genomic_DNA"/>
</dbReference>
<feature type="compositionally biased region" description="Basic and acidic residues" evidence="1">
    <location>
        <begin position="34"/>
        <end position="49"/>
    </location>
</feature>
<feature type="transmembrane region" description="Helical" evidence="2">
    <location>
        <begin position="501"/>
        <end position="526"/>
    </location>
</feature>
<dbReference type="OrthoDB" id="6499973at2759"/>
<feature type="transmembrane region" description="Helical" evidence="2">
    <location>
        <begin position="277"/>
        <end position="298"/>
    </location>
</feature>
<reference evidence="4 6" key="2">
    <citation type="submission" date="2023-09" db="EMBL/GenBank/DDBJ databases">
        <title>Complete-Gapless Cercospora beticola genome.</title>
        <authorList>
            <person name="Wyatt N.A."/>
            <person name="Spanner R.E."/>
            <person name="Bolton M.D."/>
        </authorList>
    </citation>
    <scope>NUCLEOTIDE SEQUENCE [LARGE SCALE GENOMIC DNA]</scope>
    <source>
        <strain evidence="4">Cb09-40</strain>
    </source>
</reference>
<protein>
    <recommendedName>
        <fullName evidence="7">Major facilitator superfamily (MFS) profile domain-containing protein</fullName>
    </recommendedName>
</protein>
<sequence>MHVKTALRLSSNESDEGSVLRELAIPSAAHLADSRKERTWSNYTARRDSPNAFSPQLKWPPSPYSPSANASLDKRLAPVSRQKRSTHQTLGWNQPYWTPAMNTPKDVYHRVERSPLLEKGGPFHEVDLHQRAESKPDQPTVPTNEVHRQPTRLALLASTTIWFSCFGLHHAFGVFQSYYTTLYPTSSQTSISFVGSTQLALMVGMYALTSTVTAYKHSIRAGGMLGALLVILGTLCTSWCTSLLSIYLIQGVLIGVGMALVLQAASVTVMSDFVGRAAIMILVLALAAGHLGGIFYALVINELLVRYIFATAMRVLVGVVTVTLLPPVIMLCWKRHPEEPQQQPAQRARKPNSAPQALSASGITLVFLGLYFLPTYMPVFAATAAGLESDQGAHLLALMCATAVFGCSLTSLAICHGIRAAKVGGACSVLAGIVVLAWLGIPAQSSFGELAILSTLYGLVSPGISIYCLAALCTLGPDSYEITDTARARSSPRWISDRLPNFSVVVLMISISLAAVIGSPVAGALIQLHPSAISPASSNDFFKAKIFAGATLFAGGVLLLASSYIRTGK</sequence>
<feature type="transmembrane region" description="Helical" evidence="2">
    <location>
        <begin position="191"/>
        <end position="209"/>
    </location>
</feature>
<evidence type="ECO:0000313" key="3">
    <source>
        <dbReference type="EMBL" id="PIA88570.1"/>
    </source>
</evidence>
<evidence type="ECO:0000313" key="5">
    <source>
        <dbReference type="Proteomes" id="UP000230605"/>
    </source>
</evidence>
<gene>
    <name evidence="3" type="ORF">CB0940_07581</name>
    <name evidence="4" type="ORF">RHO25_008181</name>
</gene>
<proteinExistence type="predicted"/>
<feature type="region of interest" description="Disordered" evidence="1">
    <location>
        <begin position="34"/>
        <end position="70"/>
    </location>
</feature>
<dbReference type="InterPro" id="IPR036259">
    <property type="entry name" value="MFS_trans_sf"/>
</dbReference>
<evidence type="ECO:0008006" key="7">
    <source>
        <dbReference type="Google" id="ProtNLM"/>
    </source>
</evidence>
<feature type="transmembrane region" description="Helical" evidence="2">
    <location>
        <begin position="354"/>
        <end position="373"/>
    </location>
</feature>
<feature type="transmembrane region" description="Helical" evidence="2">
    <location>
        <begin position="423"/>
        <end position="441"/>
    </location>
</feature>
<evidence type="ECO:0000313" key="6">
    <source>
        <dbReference type="Proteomes" id="UP001302367"/>
    </source>
</evidence>
<dbReference type="AlphaFoldDB" id="A0A2G5H7R4"/>
<keyword evidence="2" id="KW-0812">Transmembrane</keyword>
<evidence type="ECO:0000313" key="4">
    <source>
        <dbReference type="EMBL" id="WPB03541.1"/>
    </source>
</evidence>
<feature type="transmembrane region" description="Helical" evidence="2">
    <location>
        <begin position="153"/>
        <end position="179"/>
    </location>
</feature>
<feature type="transmembrane region" description="Helical" evidence="2">
    <location>
        <begin position="221"/>
        <end position="240"/>
    </location>
</feature>
<dbReference type="Proteomes" id="UP000230605">
    <property type="component" value="Chromosome 5"/>
</dbReference>
<evidence type="ECO:0000256" key="1">
    <source>
        <dbReference type="SAM" id="MobiDB-lite"/>
    </source>
</evidence>
<dbReference type="PANTHER" id="PTHR11360">
    <property type="entry name" value="MONOCARBOXYLATE TRANSPORTER"/>
    <property type="match status" value="1"/>
</dbReference>
<keyword evidence="2" id="KW-0472">Membrane</keyword>
<feature type="transmembrane region" description="Helical" evidence="2">
    <location>
        <begin position="456"/>
        <end position="480"/>
    </location>
</feature>
<dbReference type="Proteomes" id="UP001302367">
    <property type="component" value="Chromosome 5"/>
</dbReference>
<accession>A0A2G5H7R4</accession>
<keyword evidence="6" id="KW-1185">Reference proteome</keyword>
<evidence type="ECO:0000256" key="2">
    <source>
        <dbReference type="SAM" id="Phobius"/>
    </source>
</evidence>
<feature type="transmembrane region" description="Helical" evidence="2">
    <location>
        <begin position="546"/>
        <end position="565"/>
    </location>
</feature>
<feature type="transmembrane region" description="Helical" evidence="2">
    <location>
        <begin position="304"/>
        <end position="333"/>
    </location>
</feature>
<reference evidence="3 5" key="1">
    <citation type="submission" date="2015-10" db="EMBL/GenBank/DDBJ databases">
        <title>The cercosporin biosynthetic gene cluster was horizontally transferred to several fungal lineages and shown to be expanded in Cercospora beticola based on microsynteny with recipient genomes.</title>
        <authorList>
            <person name="De Jonge R."/>
            <person name="Ebert M.K."/>
            <person name="Suttle J.C."/>
            <person name="Jurick Ii W.M."/>
            <person name="Secor G.A."/>
            <person name="Thomma B.P."/>
            <person name="Van De Peer Y."/>
            <person name="Bolton M.D."/>
        </authorList>
    </citation>
    <scope>NUCLEOTIDE SEQUENCE [LARGE SCALE GENOMIC DNA]</scope>
    <source>
        <strain evidence="3 5">09-40</strain>
    </source>
</reference>
<dbReference type="InterPro" id="IPR050327">
    <property type="entry name" value="Proton-linked_MCT"/>
</dbReference>
<dbReference type="SUPFAM" id="SSF103473">
    <property type="entry name" value="MFS general substrate transporter"/>
    <property type="match status" value="1"/>
</dbReference>
<dbReference type="EMBL" id="LKMD01000108">
    <property type="protein sequence ID" value="PIA88570.1"/>
    <property type="molecule type" value="Genomic_DNA"/>
</dbReference>
<keyword evidence="2" id="KW-1133">Transmembrane helix</keyword>
<feature type="transmembrane region" description="Helical" evidence="2">
    <location>
        <begin position="246"/>
        <end position="265"/>
    </location>
</feature>
<dbReference type="PANTHER" id="PTHR11360:SF234">
    <property type="entry name" value="MFS-TYPE TRANSPORTER DBAD-RELATED"/>
    <property type="match status" value="1"/>
</dbReference>
<name>A0A2G5H7R4_CERBT</name>
<feature type="transmembrane region" description="Helical" evidence="2">
    <location>
        <begin position="393"/>
        <end position="416"/>
    </location>
</feature>